<protein>
    <submittedName>
        <fullName evidence="8">Phosphatases II</fullName>
    </submittedName>
</protein>
<dbReference type="PANTHER" id="PTHR45948">
    <property type="entry name" value="DUAL SPECIFICITY PROTEIN PHOSPHATASE DDB_G0269404-RELATED"/>
    <property type="match status" value="1"/>
</dbReference>
<dbReference type="AlphaFoldDB" id="A0A2H3BPK6"/>
<dbReference type="InterPro" id="IPR020422">
    <property type="entry name" value="TYR_PHOSPHATASE_DUAL_dom"/>
</dbReference>
<dbReference type="PROSITE" id="PS50056">
    <property type="entry name" value="TYR_PHOSPHATASE_2"/>
    <property type="match status" value="1"/>
</dbReference>
<evidence type="ECO:0000313" key="9">
    <source>
        <dbReference type="Proteomes" id="UP000218334"/>
    </source>
</evidence>
<keyword evidence="2" id="KW-0378">Hydrolase</keyword>
<dbReference type="GO" id="GO:0005829">
    <property type="term" value="C:cytosol"/>
    <property type="evidence" value="ECO:0007669"/>
    <property type="project" value="TreeGrafter"/>
</dbReference>
<dbReference type="GO" id="GO:0004722">
    <property type="term" value="F:protein serine/threonine phosphatase activity"/>
    <property type="evidence" value="ECO:0007669"/>
    <property type="project" value="UniProtKB-EC"/>
</dbReference>
<dbReference type="PANTHER" id="PTHR45948:SF2">
    <property type="entry name" value="DUAL SPECIFICITY PROTEIN PHOSPHATASE"/>
    <property type="match status" value="1"/>
</dbReference>
<evidence type="ECO:0000256" key="2">
    <source>
        <dbReference type="ARBA" id="ARBA00022801"/>
    </source>
</evidence>
<feature type="domain" description="Tyrosine specific protein phosphatases" evidence="7">
    <location>
        <begin position="72"/>
        <end position="129"/>
    </location>
</feature>
<keyword evidence="3" id="KW-0904">Protein phosphatase</keyword>
<dbReference type="Pfam" id="PF00782">
    <property type="entry name" value="DSPc"/>
    <property type="match status" value="1"/>
</dbReference>
<dbReference type="InterPro" id="IPR029021">
    <property type="entry name" value="Prot-tyrosine_phosphatase-like"/>
</dbReference>
<feature type="domain" description="Tyrosine-protein phosphatase" evidence="6">
    <location>
        <begin position="8"/>
        <end position="151"/>
    </location>
</feature>
<dbReference type="InterPro" id="IPR000387">
    <property type="entry name" value="Tyr_Pase_dom"/>
</dbReference>
<evidence type="ECO:0000259" key="7">
    <source>
        <dbReference type="PROSITE" id="PS50056"/>
    </source>
</evidence>
<evidence type="ECO:0000313" key="8">
    <source>
        <dbReference type="EMBL" id="PBK72799.1"/>
    </source>
</evidence>
<organism evidence="8 9">
    <name type="scientific">Armillaria solidipes</name>
    <dbReference type="NCBI Taxonomy" id="1076256"/>
    <lineage>
        <taxon>Eukaryota</taxon>
        <taxon>Fungi</taxon>
        <taxon>Dikarya</taxon>
        <taxon>Basidiomycota</taxon>
        <taxon>Agaricomycotina</taxon>
        <taxon>Agaricomycetes</taxon>
        <taxon>Agaricomycetidae</taxon>
        <taxon>Agaricales</taxon>
        <taxon>Marasmiineae</taxon>
        <taxon>Physalacriaceae</taxon>
        <taxon>Armillaria</taxon>
    </lineage>
</organism>
<evidence type="ECO:0000256" key="1">
    <source>
        <dbReference type="ARBA" id="ARBA00008601"/>
    </source>
</evidence>
<dbReference type="CDD" id="cd14498">
    <property type="entry name" value="DSP"/>
    <property type="match status" value="1"/>
</dbReference>
<keyword evidence="9" id="KW-1185">Reference proteome</keyword>
<proteinExistence type="inferred from homology"/>
<dbReference type="Gene3D" id="3.90.190.10">
    <property type="entry name" value="Protein tyrosine phosphatase superfamily"/>
    <property type="match status" value="1"/>
</dbReference>
<comment type="catalytic activity">
    <reaction evidence="5">
        <text>O-phospho-L-threonyl-[protein] + H2O = L-threonyl-[protein] + phosphate</text>
        <dbReference type="Rhea" id="RHEA:47004"/>
        <dbReference type="Rhea" id="RHEA-COMP:11060"/>
        <dbReference type="Rhea" id="RHEA-COMP:11605"/>
        <dbReference type="ChEBI" id="CHEBI:15377"/>
        <dbReference type="ChEBI" id="CHEBI:30013"/>
        <dbReference type="ChEBI" id="CHEBI:43474"/>
        <dbReference type="ChEBI" id="CHEBI:61977"/>
        <dbReference type="EC" id="3.1.3.16"/>
    </reaction>
</comment>
<dbReference type="EMBL" id="KZ293421">
    <property type="protein sequence ID" value="PBK72799.1"/>
    <property type="molecule type" value="Genomic_DNA"/>
</dbReference>
<dbReference type="STRING" id="1076256.A0A2H3BPK6"/>
<evidence type="ECO:0000259" key="6">
    <source>
        <dbReference type="PROSITE" id="PS50054"/>
    </source>
</evidence>
<comment type="similarity">
    <text evidence="1">Belongs to the protein-tyrosine phosphatase family. Non-receptor class dual specificity subfamily.</text>
</comment>
<dbReference type="InterPro" id="IPR000340">
    <property type="entry name" value="Dual-sp_phosphatase_cat-dom"/>
</dbReference>
<accession>A0A2H3BPK6</accession>
<dbReference type="PROSITE" id="PS00383">
    <property type="entry name" value="TYR_PHOSPHATASE_1"/>
    <property type="match status" value="1"/>
</dbReference>
<dbReference type="GO" id="GO:0007165">
    <property type="term" value="P:signal transduction"/>
    <property type="evidence" value="ECO:0007669"/>
    <property type="project" value="TreeGrafter"/>
</dbReference>
<evidence type="ECO:0000256" key="3">
    <source>
        <dbReference type="ARBA" id="ARBA00022912"/>
    </source>
</evidence>
<evidence type="ECO:0000256" key="4">
    <source>
        <dbReference type="ARBA" id="ARBA00047761"/>
    </source>
</evidence>
<dbReference type="PROSITE" id="PS50054">
    <property type="entry name" value="TYR_PHOSPHATASE_DUAL"/>
    <property type="match status" value="1"/>
</dbReference>
<dbReference type="InterPro" id="IPR016130">
    <property type="entry name" value="Tyr_Pase_AS"/>
</dbReference>
<evidence type="ECO:0000256" key="5">
    <source>
        <dbReference type="ARBA" id="ARBA00048336"/>
    </source>
</evidence>
<comment type="catalytic activity">
    <reaction evidence="4">
        <text>O-phospho-L-seryl-[protein] + H2O = L-seryl-[protein] + phosphate</text>
        <dbReference type="Rhea" id="RHEA:20629"/>
        <dbReference type="Rhea" id="RHEA-COMP:9863"/>
        <dbReference type="Rhea" id="RHEA-COMP:11604"/>
        <dbReference type="ChEBI" id="CHEBI:15377"/>
        <dbReference type="ChEBI" id="CHEBI:29999"/>
        <dbReference type="ChEBI" id="CHEBI:43474"/>
        <dbReference type="ChEBI" id="CHEBI:83421"/>
        <dbReference type="EC" id="3.1.3.16"/>
    </reaction>
</comment>
<gene>
    <name evidence="8" type="ORF">ARMSODRAFT_953205</name>
</gene>
<dbReference type="Proteomes" id="UP000218334">
    <property type="component" value="Unassembled WGS sequence"/>
</dbReference>
<dbReference type="GO" id="GO:0004725">
    <property type="term" value="F:protein tyrosine phosphatase activity"/>
    <property type="evidence" value="ECO:0007669"/>
    <property type="project" value="TreeGrafter"/>
</dbReference>
<dbReference type="SMART" id="SM00195">
    <property type="entry name" value="DSPc"/>
    <property type="match status" value="1"/>
</dbReference>
<reference evidence="9" key="1">
    <citation type="journal article" date="2017" name="Nat. Ecol. Evol.">
        <title>Genome expansion and lineage-specific genetic innovations in the forest pathogenic fungi Armillaria.</title>
        <authorList>
            <person name="Sipos G."/>
            <person name="Prasanna A.N."/>
            <person name="Walter M.C."/>
            <person name="O'Connor E."/>
            <person name="Balint B."/>
            <person name="Krizsan K."/>
            <person name="Kiss B."/>
            <person name="Hess J."/>
            <person name="Varga T."/>
            <person name="Slot J."/>
            <person name="Riley R."/>
            <person name="Boka B."/>
            <person name="Rigling D."/>
            <person name="Barry K."/>
            <person name="Lee J."/>
            <person name="Mihaltcheva S."/>
            <person name="LaButti K."/>
            <person name="Lipzen A."/>
            <person name="Waldron R."/>
            <person name="Moloney N.M."/>
            <person name="Sperisen C."/>
            <person name="Kredics L."/>
            <person name="Vagvoelgyi C."/>
            <person name="Patrignani A."/>
            <person name="Fitzpatrick D."/>
            <person name="Nagy I."/>
            <person name="Doyle S."/>
            <person name="Anderson J.B."/>
            <person name="Grigoriev I.V."/>
            <person name="Gueldener U."/>
            <person name="Muensterkoetter M."/>
            <person name="Nagy L.G."/>
        </authorList>
    </citation>
    <scope>NUCLEOTIDE SEQUENCE [LARGE SCALE GENOMIC DNA]</scope>
    <source>
        <strain evidence="9">28-4</strain>
    </source>
</reference>
<sequence length="176" mass="20057">MNNNNWRNVNLVIDRLYLGNIRAATSTRATGERGITHIVSVCSDPIPAELPESGIQHLRIEVEDVDYADLLRHLPRAIHFIHEALSNQGVVLVHCVQGLSRSATVVAAYLMWAQRIHATEALEIVRRARDQIWPNAGFQEQLVLWELCDYNPTPDNGFYRTWRLQLDRRLAAAGLR</sequence>
<name>A0A2H3BPK6_9AGAR</name>
<dbReference type="SUPFAM" id="SSF52799">
    <property type="entry name" value="(Phosphotyrosine protein) phosphatases II"/>
    <property type="match status" value="1"/>
</dbReference>